<name>A0AAZ3PJP7_ONCTS</name>
<reference evidence="2" key="2">
    <citation type="submission" date="2025-08" db="UniProtKB">
        <authorList>
            <consortium name="Ensembl"/>
        </authorList>
    </citation>
    <scope>IDENTIFICATION</scope>
</reference>
<dbReference type="SUPFAM" id="SSF54928">
    <property type="entry name" value="RNA-binding domain, RBD"/>
    <property type="match status" value="1"/>
</dbReference>
<evidence type="ECO:0000313" key="3">
    <source>
        <dbReference type="Proteomes" id="UP000694402"/>
    </source>
</evidence>
<feature type="compositionally biased region" description="Basic and acidic residues" evidence="1">
    <location>
        <begin position="70"/>
        <end position="80"/>
    </location>
</feature>
<proteinExistence type="predicted"/>
<dbReference type="Ensembl" id="ENSOTST00005179089.1">
    <property type="protein sequence ID" value="ENSOTSP00005116074.1"/>
    <property type="gene ID" value="ENSOTSG00005038929.2"/>
</dbReference>
<dbReference type="Proteomes" id="UP000694402">
    <property type="component" value="Unassembled WGS sequence"/>
</dbReference>
<evidence type="ECO:0000256" key="1">
    <source>
        <dbReference type="SAM" id="MobiDB-lite"/>
    </source>
</evidence>
<dbReference type="AlphaFoldDB" id="A0AAZ3PJP7"/>
<evidence type="ECO:0000313" key="2">
    <source>
        <dbReference type="Ensembl" id="ENSOTSP00005116074.1"/>
    </source>
</evidence>
<dbReference type="GeneTree" id="ENSGT00940000170019"/>
<accession>A0AAZ3PJP7</accession>
<dbReference type="GO" id="GO:0003676">
    <property type="term" value="F:nucleic acid binding"/>
    <property type="evidence" value="ECO:0007669"/>
    <property type="project" value="InterPro"/>
</dbReference>
<organism evidence="2 3">
    <name type="scientific">Oncorhynchus tshawytscha</name>
    <name type="common">Chinook salmon</name>
    <name type="synonym">Salmo tshawytscha</name>
    <dbReference type="NCBI Taxonomy" id="74940"/>
    <lineage>
        <taxon>Eukaryota</taxon>
        <taxon>Metazoa</taxon>
        <taxon>Chordata</taxon>
        <taxon>Craniata</taxon>
        <taxon>Vertebrata</taxon>
        <taxon>Euteleostomi</taxon>
        <taxon>Actinopterygii</taxon>
        <taxon>Neopterygii</taxon>
        <taxon>Teleostei</taxon>
        <taxon>Protacanthopterygii</taxon>
        <taxon>Salmoniformes</taxon>
        <taxon>Salmonidae</taxon>
        <taxon>Salmoninae</taxon>
        <taxon>Oncorhynchus</taxon>
    </lineage>
</organism>
<keyword evidence="3" id="KW-1185">Reference proteome</keyword>
<reference evidence="3" key="1">
    <citation type="journal article" date="2018" name="PLoS ONE">
        <title>Chinook salmon (Oncorhynchus tshawytscha) genome and transcriptome.</title>
        <authorList>
            <person name="Christensen K.A."/>
            <person name="Leong J.S."/>
            <person name="Sakhrani D."/>
            <person name="Biagi C.A."/>
            <person name="Minkley D.R."/>
            <person name="Withler R.E."/>
            <person name="Rondeau E.B."/>
            <person name="Koop B.F."/>
            <person name="Devlin R.H."/>
        </authorList>
    </citation>
    <scope>NUCLEOTIDE SEQUENCE [LARGE SCALE GENOMIC DNA]</scope>
</reference>
<reference evidence="2" key="3">
    <citation type="submission" date="2025-09" db="UniProtKB">
        <authorList>
            <consortium name="Ensembl"/>
        </authorList>
    </citation>
    <scope>IDENTIFICATION</scope>
</reference>
<sequence length="148" mass="16794">VTLIDFGFKMEPQRRVYISLPKKHRTALAEKCKLDHGLVIKDLSTNINEGYLQAYFRQWGSITACTIKKTPQDSDSKSASEADTADWAGPHYIGGMEVEAKRVVSLKVNQNRVEVIPARSIRRRDYGSVHQLSISSRMYQRPDDNVPT</sequence>
<dbReference type="InterPro" id="IPR035979">
    <property type="entry name" value="RBD_domain_sf"/>
</dbReference>
<protein>
    <submittedName>
        <fullName evidence="2">Uncharacterized protein</fullName>
    </submittedName>
</protein>
<feature type="region of interest" description="Disordered" evidence="1">
    <location>
        <begin position="69"/>
        <end position="89"/>
    </location>
</feature>